<evidence type="ECO:0000259" key="5">
    <source>
        <dbReference type="PROSITE" id="PS51987"/>
    </source>
</evidence>
<dbReference type="RefSeq" id="WP_087359210.1">
    <property type="nucleotide sequence ID" value="NZ_JACJKO010000053.1"/>
</dbReference>
<feature type="domain" description="GS beta-grasp" evidence="4">
    <location>
        <begin position="64"/>
        <end position="152"/>
    </location>
</feature>
<keyword evidence="3" id="KW-0175">Coiled coil</keyword>
<dbReference type="AlphaFoldDB" id="A0A1Y4STM3"/>
<keyword evidence="7" id="KW-1185">Reference proteome</keyword>
<evidence type="ECO:0000256" key="1">
    <source>
        <dbReference type="PROSITE-ProRule" id="PRU01330"/>
    </source>
</evidence>
<dbReference type="InterPro" id="IPR052725">
    <property type="entry name" value="GS_Type-3"/>
</dbReference>
<evidence type="ECO:0000313" key="6">
    <source>
        <dbReference type="EMBL" id="OUQ33269.1"/>
    </source>
</evidence>
<dbReference type="PANTHER" id="PTHR42974:SF1">
    <property type="entry name" value="TYPE-3 GLUTAMINE SYNTHETASE"/>
    <property type="match status" value="1"/>
</dbReference>
<dbReference type="InterPro" id="IPR014746">
    <property type="entry name" value="Gln_synth/guanido_kin_cat_dom"/>
</dbReference>
<feature type="coiled-coil region" evidence="3">
    <location>
        <begin position="615"/>
        <end position="642"/>
    </location>
</feature>
<proteinExistence type="inferred from homology"/>
<dbReference type="InterPro" id="IPR040577">
    <property type="entry name" value="Gln-synt_C"/>
</dbReference>
<feature type="domain" description="GS catalytic" evidence="5">
    <location>
        <begin position="157"/>
        <end position="583"/>
    </location>
</feature>
<dbReference type="PROSITE" id="PS51987">
    <property type="entry name" value="GS_CATALYTIC"/>
    <property type="match status" value="1"/>
</dbReference>
<dbReference type="InterPro" id="IPR022147">
    <property type="entry name" value="GSIII_N"/>
</dbReference>
<evidence type="ECO:0000256" key="2">
    <source>
        <dbReference type="RuleBase" id="RU000384"/>
    </source>
</evidence>
<dbReference type="GO" id="GO:0006542">
    <property type="term" value="P:glutamine biosynthetic process"/>
    <property type="evidence" value="ECO:0007669"/>
    <property type="project" value="InterPro"/>
</dbReference>
<sequence length="692" mass="78023">MDMNKLLENYGCLTFSDDVMRERIPNSTYKAFHKALDQGEPLAKETATVIANAMKIWAVENGATHFTHWFMPMTGLTAEKHDAFLEPDGNKAILEFSGKTLRKGEPDASSFPSGGLRATFEARGYTAWDCTSPAFVKDGSLYIPTLFCSYTGEALDKKTPLLKSVDALTKASCRLLPMLGMEGVTHVDASVGSEQEYFLVADEFYQKRMDLKLTGRTLFGAMAPKGQELEDHYFGSLKRKVAAFMKELDHELWKYGIPSKTKHNEVAPAQHEVACVYRNVNITTDNNHLLMLLMQDIAKKHGLRCLLHEKPFAGVNGSGKHDNWSVVTNTGVNLFNPGPHPIENLPFLAALACTIKAVDEFADLLRMSTATAGNDHRLGANEAPPAIISMFLGEDLDKLIHAIIEGEELENNDKARFQTGVSVVPDFSKDNTDRNRTSPFAFTGNKFEFRAVGSSQSIAGPNTVLNSILAYEMEEMADLIEQGQEPMEVIKTFLSQHQRIIFNGDGYSREWEEEAKRRGLPNRKNTVDAMECLKDEKNIQMFKRLGIYSEIELQARYEILLENYNKTIQVEALTALKMARNEIYPAALSYLNQLTQTSLHMKELNIGCDYVIDDVKNLSSLLSQMKNQMMILEKHIERAQHVQDDIFEIAKIWRDDVLTTMNTLREIVDSIENSVDEKYWPMPTYMDLLFGI</sequence>
<dbReference type="InterPro" id="IPR008147">
    <property type="entry name" value="Gln_synt_N"/>
</dbReference>
<dbReference type="Pfam" id="PF00120">
    <property type="entry name" value="Gln-synt_C"/>
    <property type="match status" value="1"/>
</dbReference>
<dbReference type="SMART" id="SM01230">
    <property type="entry name" value="Gln-synt_C"/>
    <property type="match status" value="1"/>
</dbReference>
<dbReference type="Gene3D" id="3.30.590.10">
    <property type="entry name" value="Glutamine synthetase/guanido kinase, catalytic domain"/>
    <property type="match status" value="1"/>
</dbReference>
<dbReference type="Proteomes" id="UP000195305">
    <property type="component" value="Unassembled WGS sequence"/>
</dbReference>
<protein>
    <submittedName>
        <fullName evidence="6">Glutamine synthetase type III</fullName>
    </submittedName>
</protein>
<dbReference type="OrthoDB" id="9807095at2"/>
<dbReference type="Pfam" id="PF12437">
    <property type="entry name" value="GSIII_N"/>
    <property type="match status" value="1"/>
</dbReference>
<organism evidence="6 7">
    <name type="scientific">Massilimicrobiota timonensis</name>
    <dbReference type="NCBI Taxonomy" id="1776392"/>
    <lineage>
        <taxon>Bacteria</taxon>
        <taxon>Bacillati</taxon>
        <taxon>Bacillota</taxon>
        <taxon>Erysipelotrichia</taxon>
        <taxon>Erysipelotrichales</taxon>
        <taxon>Erysipelotrichaceae</taxon>
        <taxon>Massilimicrobiota</taxon>
    </lineage>
</organism>
<dbReference type="PANTHER" id="PTHR42974">
    <property type="entry name" value="GLUTAMINE SYNTHETASE"/>
    <property type="match status" value="1"/>
</dbReference>
<dbReference type="PROSITE" id="PS51986">
    <property type="entry name" value="GS_BETA_GRASP"/>
    <property type="match status" value="1"/>
</dbReference>
<accession>A0A1Y4STM3</accession>
<dbReference type="InterPro" id="IPR008146">
    <property type="entry name" value="Gln_synth_cat_dom"/>
</dbReference>
<evidence type="ECO:0000313" key="7">
    <source>
        <dbReference type="Proteomes" id="UP000195305"/>
    </source>
</evidence>
<reference evidence="6 7" key="1">
    <citation type="journal article" date="2018" name="BMC Genomics">
        <title>Whole genome sequencing and function prediction of 133 gut anaerobes isolated from chicken caecum in pure cultures.</title>
        <authorList>
            <person name="Medvecky M."/>
            <person name="Cejkova D."/>
            <person name="Polansky O."/>
            <person name="Karasova D."/>
            <person name="Kubasova T."/>
            <person name="Cizek A."/>
            <person name="Rychlik I."/>
        </authorList>
    </citation>
    <scope>NUCLEOTIDE SEQUENCE [LARGE SCALE GENOMIC DNA]</scope>
    <source>
        <strain evidence="6 7">An13</strain>
    </source>
</reference>
<dbReference type="Gene3D" id="1.20.120.1560">
    <property type="match status" value="1"/>
</dbReference>
<dbReference type="EMBL" id="NFLJ01000034">
    <property type="protein sequence ID" value="OUQ33269.1"/>
    <property type="molecule type" value="Genomic_DNA"/>
</dbReference>
<evidence type="ECO:0000256" key="3">
    <source>
        <dbReference type="SAM" id="Coils"/>
    </source>
</evidence>
<comment type="caution">
    <text evidence="6">The sequence shown here is derived from an EMBL/GenBank/DDBJ whole genome shotgun (WGS) entry which is preliminary data.</text>
</comment>
<dbReference type="Pfam" id="PF18318">
    <property type="entry name" value="Gln-synt_C-ter"/>
    <property type="match status" value="1"/>
</dbReference>
<comment type="similarity">
    <text evidence="1 2">Belongs to the glutamine synthetase family.</text>
</comment>
<dbReference type="GO" id="GO:0004356">
    <property type="term" value="F:glutamine synthetase activity"/>
    <property type="evidence" value="ECO:0007669"/>
    <property type="project" value="InterPro"/>
</dbReference>
<dbReference type="SUPFAM" id="SSF55931">
    <property type="entry name" value="Glutamine synthetase/guanido kinase"/>
    <property type="match status" value="1"/>
</dbReference>
<evidence type="ECO:0000259" key="4">
    <source>
        <dbReference type="PROSITE" id="PS51986"/>
    </source>
</evidence>
<gene>
    <name evidence="6" type="ORF">B5E75_11050</name>
</gene>
<name>A0A1Y4STM3_9FIRM</name>
<dbReference type="InterPro" id="IPR027303">
    <property type="entry name" value="Gln_synth_gly_rich_site"/>
</dbReference>
<dbReference type="PROSITE" id="PS00181">
    <property type="entry name" value="GLNA_ATP"/>
    <property type="match status" value="1"/>
</dbReference>